<protein>
    <submittedName>
        <fullName evidence="1">Uncharacterized protein</fullName>
    </submittedName>
</protein>
<gene>
    <name evidence="1" type="ORF">SDC9_143840</name>
</gene>
<name>A0A645E594_9ZZZZ</name>
<organism evidence="1">
    <name type="scientific">bioreactor metagenome</name>
    <dbReference type="NCBI Taxonomy" id="1076179"/>
    <lineage>
        <taxon>unclassified sequences</taxon>
        <taxon>metagenomes</taxon>
        <taxon>ecological metagenomes</taxon>
    </lineage>
</organism>
<reference evidence="1" key="1">
    <citation type="submission" date="2019-08" db="EMBL/GenBank/DDBJ databases">
        <authorList>
            <person name="Kucharzyk K."/>
            <person name="Murdoch R.W."/>
            <person name="Higgins S."/>
            <person name="Loffler F."/>
        </authorList>
    </citation>
    <scope>NUCLEOTIDE SEQUENCE</scope>
</reference>
<accession>A0A645E594</accession>
<sequence>MINDTDEESINEIIYVPKAENTSYRTTISYVRINDGTIGTNPLVENRPSKAYFKYETYSDNYYPNLASKAKESLLDSSLDHNITFNITIDNSTIAPYRDFEVGDFVSFVSESKTYDTLVTRLSFKNSFVIASVTLGEHRIKLTEKIKLLNRRNE</sequence>
<comment type="caution">
    <text evidence="1">The sequence shown here is derived from an EMBL/GenBank/DDBJ whole genome shotgun (WGS) entry which is preliminary data.</text>
</comment>
<dbReference type="EMBL" id="VSSQ01043031">
    <property type="protein sequence ID" value="MPM96675.1"/>
    <property type="molecule type" value="Genomic_DNA"/>
</dbReference>
<evidence type="ECO:0000313" key="1">
    <source>
        <dbReference type="EMBL" id="MPM96675.1"/>
    </source>
</evidence>
<dbReference type="AlphaFoldDB" id="A0A645E594"/>
<proteinExistence type="predicted"/>